<evidence type="ECO:0000259" key="6">
    <source>
        <dbReference type="Pfam" id="PF00520"/>
    </source>
</evidence>
<comment type="subcellular location">
    <subcellularLocation>
        <location evidence="1">Membrane</location>
        <topology evidence="1">Multi-pass membrane protein</topology>
    </subcellularLocation>
</comment>
<evidence type="ECO:0000256" key="1">
    <source>
        <dbReference type="ARBA" id="ARBA00004141"/>
    </source>
</evidence>
<name>A0ABN9Q8X2_9DINO</name>
<evidence type="ECO:0000313" key="8">
    <source>
        <dbReference type="Proteomes" id="UP001189429"/>
    </source>
</evidence>
<feature type="non-terminal residue" evidence="7">
    <location>
        <position position="1"/>
    </location>
</feature>
<comment type="caution">
    <text evidence="7">The sequence shown here is derived from an EMBL/GenBank/DDBJ whole genome shotgun (WGS) entry which is preliminary data.</text>
</comment>
<dbReference type="InterPro" id="IPR005821">
    <property type="entry name" value="Ion_trans_dom"/>
</dbReference>
<dbReference type="SUPFAM" id="SSF81324">
    <property type="entry name" value="Voltage-gated potassium channels"/>
    <property type="match status" value="1"/>
</dbReference>
<organism evidence="7 8">
    <name type="scientific">Prorocentrum cordatum</name>
    <dbReference type="NCBI Taxonomy" id="2364126"/>
    <lineage>
        <taxon>Eukaryota</taxon>
        <taxon>Sar</taxon>
        <taxon>Alveolata</taxon>
        <taxon>Dinophyceae</taxon>
        <taxon>Prorocentrales</taxon>
        <taxon>Prorocentraceae</taxon>
        <taxon>Prorocentrum</taxon>
    </lineage>
</organism>
<accession>A0ABN9Q8X2</accession>
<evidence type="ECO:0000313" key="7">
    <source>
        <dbReference type="EMBL" id="CAK0799601.1"/>
    </source>
</evidence>
<keyword evidence="2 5" id="KW-0812">Transmembrane</keyword>
<keyword evidence="4 5" id="KW-0472">Membrane</keyword>
<dbReference type="Pfam" id="PF00520">
    <property type="entry name" value="Ion_trans"/>
    <property type="match status" value="1"/>
</dbReference>
<feature type="domain" description="Ion transport" evidence="6">
    <location>
        <begin position="164"/>
        <end position="409"/>
    </location>
</feature>
<evidence type="ECO:0000256" key="5">
    <source>
        <dbReference type="SAM" id="Phobius"/>
    </source>
</evidence>
<reference evidence="7" key="1">
    <citation type="submission" date="2023-10" db="EMBL/GenBank/DDBJ databases">
        <authorList>
            <person name="Chen Y."/>
            <person name="Shah S."/>
            <person name="Dougan E. K."/>
            <person name="Thang M."/>
            <person name="Chan C."/>
        </authorList>
    </citation>
    <scope>NUCLEOTIDE SEQUENCE [LARGE SCALE GENOMIC DNA]</scope>
</reference>
<dbReference type="Proteomes" id="UP001189429">
    <property type="component" value="Unassembled WGS sequence"/>
</dbReference>
<evidence type="ECO:0000256" key="2">
    <source>
        <dbReference type="ARBA" id="ARBA00022692"/>
    </source>
</evidence>
<proteinExistence type="predicted"/>
<evidence type="ECO:0000256" key="3">
    <source>
        <dbReference type="ARBA" id="ARBA00022989"/>
    </source>
</evidence>
<dbReference type="Gene3D" id="1.10.287.70">
    <property type="match status" value="1"/>
</dbReference>
<keyword evidence="3 5" id="KW-1133">Transmembrane helix</keyword>
<feature type="transmembrane region" description="Helical" evidence="5">
    <location>
        <begin position="302"/>
        <end position="326"/>
    </location>
</feature>
<protein>
    <recommendedName>
        <fullName evidence="6">Ion transport domain-containing protein</fullName>
    </recommendedName>
</protein>
<dbReference type="PANTHER" id="PTHR46726:SF1">
    <property type="entry name" value="TWO-PORE CALCIUM CHANNEL 3"/>
    <property type="match status" value="1"/>
</dbReference>
<dbReference type="EMBL" id="CAUYUJ010002187">
    <property type="protein sequence ID" value="CAK0799601.1"/>
    <property type="molecule type" value="Genomic_DNA"/>
</dbReference>
<gene>
    <name evidence="7" type="ORF">PCOR1329_LOCUS7997</name>
</gene>
<evidence type="ECO:0000256" key="4">
    <source>
        <dbReference type="ARBA" id="ARBA00023136"/>
    </source>
</evidence>
<keyword evidence="8" id="KW-1185">Reference proteome</keyword>
<dbReference type="PANTHER" id="PTHR46726">
    <property type="entry name" value="TWO PORE CHANNEL 3"/>
    <property type="match status" value="1"/>
</dbReference>
<dbReference type="Gene3D" id="1.20.120.350">
    <property type="entry name" value="Voltage-gated potassium channels. Chain C"/>
    <property type="match status" value="1"/>
</dbReference>
<dbReference type="InterPro" id="IPR027359">
    <property type="entry name" value="Volt_channel_dom_sf"/>
</dbReference>
<sequence>HDAQVHGLEAEVAAARELLSQARSRRHEPPAALEPEETGCACLPGAVNSASLRGAGAELAQSPGDALTQLREDRSLREVAQCPSRSNDSAGLLAKEVAEDADKDLKKQSFSQFDSVSSNLSRWRIESDKIKGLDLFMDKLSDTNHRLDEGRRSRLAHKIVKTIYFDTLSYALIIANSIFIGASMQNQLTRAIDGREGDKAFVAVETAFVVWFAVELLLKLLAEDVQVFLGPDRLWNLLDLVLVVSAIGQLAAESGAPNISVTRNVRLFRVVRILRVVRVVRVCQSLRVMRGGGFSILRSLDALFWVLVVLAFFMYIFAMAFMHAAIEHFRDNKSTWISTCLGNQGACSDDAECAGKCEHLTWLSENLGSLYKTMLVLFQSITGGCDWAEVYDELHLIDSVHGYIFVVFIYPGRGGLYGVLGLECGGWHCG</sequence>